<comment type="caution">
    <text evidence="1">The sequence shown here is derived from an EMBL/GenBank/DDBJ whole genome shotgun (WGS) entry which is preliminary data.</text>
</comment>
<evidence type="ECO:0000313" key="1">
    <source>
        <dbReference type="EMBL" id="GCE20906.1"/>
    </source>
</evidence>
<accession>A0A402AP66</accession>
<keyword evidence="2" id="KW-1185">Reference proteome</keyword>
<dbReference type="EMBL" id="BIFS01000001">
    <property type="protein sequence ID" value="GCE20906.1"/>
    <property type="molecule type" value="Genomic_DNA"/>
</dbReference>
<gene>
    <name evidence="1" type="ORF">KDK_47060</name>
</gene>
<evidence type="ECO:0000313" key="2">
    <source>
        <dbReference type="Proteomes" id="UP000287188"/>
    </source>
</evidence>
<organism evidence="1 2">
    <name type="scientific">Dictyobacter kobayashii</name>
    <dbReference type="NCBI Taxonomy" id="2014872"/>
    <lineage>
        <taxon>Bacteria</taxon>
        <taxon>Bacillati</taxon>
        <taxon>Chloroflexota</taxon>
        <taxon>Ktedonobacteria</taxon>
        <taxon>Ktedonobacterales</taxon>
        <taxon>Dictyobacteraceae</taxon>
        <taxon>Dictyobacter</taxon>
    </lineage>
</organism>
<name>A0A402AP66_9CHLR</name>
<protein>
    <submittedName>
        <fullName evidence="1">Uncharacterized protein</fullName>
    </submittedName>
</protein>
<proteinExistence type="predicted"/>
<dbReference type="AlphaFoldDB" id="A0A402AP66"/>
<reference evidence="2" key="1">
    <citation type="submission" date="2018-12" db="EMBL/GenBank/DDBJ databases">
        <title>Tengunoibacter tsumagoiensis gen. nov., sp. nov., Dictyobacter kobayashii sp. nov., D. alpinus sp. nov., and D. joshuensis sp. nov. and description of Dictyobacteraceae fam. nov. within the order Ktedonobacterales isolated from Tengu-no-mugimeshi.</title>
        <authorList>
            <person name="Wang C.M."/>
            <person name="Zheng Y."/>
            <person name="Sakai Y."/>
            <person name="Toyoda A."/>
            <person name="Minakuchi Y."/>
            <person name="Abe K."/>
            <person name="Yokota A."/>
            <person name="Yabe S."/>
        </authorList>
    </citation>
    <scope>NUCLEOTIDE SEQUENCE [LARGE SCALE GENOMIC DNA]</scope>
    <source>
        <strain evidence="2">Uno11</strain>
    </source>
</reference>
<sequence length="72" mass="7786">MTYTQSLPTIPFMLVSAMGGKFAVNEAALHGSARIMPANEVVPVIKGASSFGNEFVRQHLLHLKARMESAID</sequence>
<dbReference type="Proteomes" id="UP000287188">
    <property type="component" value="Unassembled WGS sequence"/>
</dbReference>